<reference evidence="8" key="1">
    <citation type="journal article" date="2019" name="Int. J. Syst. Evol. Microbiol.">
        <title>The Global Catalogue of Microorganisms (GCM) 10K type strain sequencing project: providing services to taxonomists for standard genome sequencing and annotation.</title>
        <authorList>
            <consortium name="The Broad Institute Genomics Platform"/>
            <consortium name="The Broad Institute Genome Sequencing Center for Infectious Disease"/>
            <person name="Wu L."/>
            <person name="Ma J."/>
        </authorList>
    </citation>
    <scope>NUCLEOTIDE SEQUENCE [LARGE SCALE GENOMIC DNA]</scope>
    <source>
        <strain evidence="8">JCM 16923</strain>
    </source>
</reference>
<dbReference type="InterPro" id="IPR001123">
    <property type="entry name" value="LeuE-type"/>
</dbReference>
<feature type="transmembrane region" description="Helical" evidence="6">
    <location>
        <begin position="6"/>
        <end position="27"/>
    </location>
</feature>
<dbReference type="RefSeq" id="WP_344780010.1">
    <property type="nucleotide sequence ID" value="NZ_BAAAZW010000001.1"/>
</dbReference>
<dbReference type="PANTHER" id="PTHR30086:SF20">
    <property type="entry name" value="ARGININE EXPORTER PROTEIN ARGO-RELATED"/>
    <property type="match status" value="1"/>
</dbReference>
<keyword evidence="2" id="KW-1003">Cell membrane</keyword>
<comment type="caution">
    <text evidence="7">The sequence shown here is derived from an EMBL/GenBank/DDBJ whole genome shotgun (WGS) entry which is preliminary data.</text>
</comment>
<feature type="transmembrane region" description="Helical" evidence="6">
    <location>
        <begin position="109"/>
        <end position="130"/>
    </location>
</feature>
<evidence type="ECO:0000256" key="1">
    <source>
        <dbReference type="ARBA" id="ARBA00004651"/>
    </source>
</evidence>
<evidence type="ECO:0000256" key="4">
    <source>
        <dbReference type="ARBA" id="ARBA00022989"/>
    </source>
</evidence>
<keyword evidence="3 6" id="KW-0812">Transmembrane</keyword>
<sequence>MEFGALAAFWLVSMMFVLTPGADWAYAIAAGIRGHAFPAVGGMLGGHLAATGVVATGIATVVAGSATTMTALTVAGACYVGWLGWATFTRPPTPQVGTVDGDHSRLAQLGKGFGVSALNPKVLLLFLALLPQFTSPDSGWPIGGQILLLGSVHVVSCAVIYFAVAGGARRVLQARPGAARVMGRISGVAMLVVAVALIAEQVYTLLPAGL</sequence>
<comment type="subcellular location">
    <subcellularLocation>
        <location evidence="1">Cell membrane</location>
        <topology evidence="1">Multi-pass membrane protein</topology>
    </subcellularLocation>
</comment>
<evidence type="ECO:0000256" key="5">
    <source>
        <dbReference type="ARBA" id="ARBA00023136"/>
    </source>
</evidence>
<protein>
    <submittedName>
        <fullName evidence="7">LysE family transporter</fullName>
    </submittedName>
</protein>
<dbReference type="Pfam" id="PF01810">
    <property type="entry name" value="LysE"/>
    <property type="match status" value="1"/>
</dbReference>
<gene>
    <name evidence="7" type="ORF">GCM10022231_03780</name>
</gene>
<evidence type="ECO:0000313" key="8">
    <source>
        <dbReference type="Proteomes" id="UP001418444"/>
    </source>
</evidence>
<organism evidence="7 8">
    <name type="scientific">Gordonia caeni</name>
    <dbReference type="NCBI Taxonomy" id="1007097"/>
    <lineage>
        <taxon>Bacteria</taxon>
        <taxon>Bacillati</taxon>
        <taxon>Actinomycetota</taxon>
        <taxon>Actinomycetes</taxon>
        <taxon>Mycobacteriales</taxon>
        <taxon>Gordoniaceae</taxon>
        <taxon>Gordonia</taxon>
    </lineage>
</organism>
<keyword evidence="8" id="KW-1185">Reference proteome</keyword>
<evidence type="ECO:0000256" key="2">
    <source>
        <dbReference type="ARBA" id="ARBA00022475"/>
    </source>
</evidence>
<keyword evidence="4 6" id="KW-1133">Transmembrane helix</keyword>
<evidence type="ECO:0000313" key="7">
    <source>
        <dbReference type="EMBL" id="GAA3949498.1"/>
    </source>
</evidence>
<feature type="transmembrane region" description="Helical" evidence="6">
    <location>
        <begin position="39"/>
        <end position="63"/>
    </location>
</feature>
<dbReference type="PANTHER" id="PTHR30086">
    <property type="entry name" value="ARGININE EXPORTER PROTEIN ARGO"/>
    <property type="match status" value="1"/>
</dbReference>
<keyword evidence="5 6" id="KW-0472">Membrane</keyword>
<accession>A0ABP7NL21</accession>
<feature type="transmembrane region" description="Helical" evidence="6">
    <location>
        <begin position="142"/>
        <end position="164"/>
    </location>
</feature>
<proteinExistence type="predicted"/>
<evidence type="ECO:0000256" key="3">
    <source>
        <dbReference type="ARBA" id="ARBA00022692"/>
    </source>
</evidence>
<evidence type="ECO:0000256" key="6">
    <source>
        <dbReference type="SAM" id="Phobius"/>
    </source>
</evidence>
<name>A0ABP7NL21_9ACTN</name>
<dbReference type="Proteomes" id="UP001418444">
    <property type="component" value="Unassembled WGS sequence"/>
</dbReference>
<feature type="transmembrane region" description="Helical" evidence="6">
    <location>
        <begin position="185"/>
        <end position="206"/>
    </location>
</feature>
<dbReference type="EMBL" id="BAAAZW010000001">
    <property type="protein sequence ID" value="GAA3949498.1"/>
    <property type="molecule type" value="Genomic_DNA"/>
</dbReference>
<feature type="transmembrane region" description="Helical" evidence="6">
    <location>
        <begin position="69"/>
        <end position="88"/>
    </location>
</feature>